<dbReference type="EMBL" id="FMZC01000001">
    <property type="protein sequence ID" value="SDC25293.1"/>
    <property type="molecule type" value="Genomic_DNA"/>
</dbReference>
<evidence type="ECO:0000256" key="3">
    <source>
        <dbReference type="ARBA" id="ARBA00022692"/>
    </source>
</evidence>
<comment type="subcellular location">
    <subcellularLocation>
        <location evidence="6">Cell membrane</location>
        <topology evidence="6">Multi-pass membrane protein</topology>
    </subcellularLocation>
    <subcellularLocation>
        <location evidence="1">Membrane</location>
    </subcellularLocation>
</comment>
<sequence>MGVCALLVFATLVALGSWQVARRAWKLDLIERVEQRIHAAPTAPPSPADWQRNPDVARDAEYQHVRLQGTFDHAKEALVQANTTMGAGFWVVTPLRQADGTAVLVNRGFVPPEARDPAARGTPAPQGNTEVIGLLRLSEPGGGFLRHNDPAADRWFSRDVQAIAAARGIAPVAPYFIDAEAAPRFAAQPAPTAGPVAGTSAEASPQWPAGGLTVVRFPNSHLVYAITWYTLALMVLAGAWVVWRDDQKRRRRQTAQPADAALH</sequence>
<dbReference type="Pfam" id="PF02104">
    <property type="entry name" value="SURF1"/>
    <property type="match status" value="1"/>
</dbReference>
<dbReference type="AlphaFoldDB" id="A0A1G6K2Y0"/>
<dbReference type="InterPro" id="IPR045214">
    <property type="entry name" value="Surf1/Surf4"/>
</dbReference>
<dbReference type="PANTHER" id="PTHR23427">
    <property type="entry name" value="SURFEIT LOCUS PROTEIN"/>
    <property type="match status" value="1"/>
</dbReference>
<name>A0A1G6K2Y0_9BURK</name>
<proteinExistence type="inferred from homology"/>
<dbReference type="Proteomes" id="UP000198781">
    <property type="component" value="Unassembled WGS sequence"/>
</dbReference>
<comment type="caution">
    <text evidence="6">Lacks conserved residue(s) required for the propagation of feature annotation.</text>
</comment>
<evidence type="ECO:0000313" key="8">
    <source>
        <dbReference type="Proteomes" id="UP000198781"/>
    </source>
</evidence>
<dbReference type="PROSITE" id="PS50895">
    <property type="entry name" value="SURF1"/>
    <property type="match status" value="1"/>
</dbReference>
<evidence type="ECO:0000313" key="7">
    <source>
        <dbReference type="EMBL" id="SDC25293.1"/>
    </source>
</evidence>
<comment type="similarity">
    <text evidence="2 6">Belongs to the SURF1 family.</text>
</comment>
<evidence type="ECO:0000256" key="1">
    <source>
        <dbReference type="ARBA" id="ARBA00004370"/>
    </source>
</evidence>
<evidence type="ECO:0000256" key="6">
    <source>
        <dbReference type="RuleBase" id="RU363076"/>
    </source>
</evidence>
<dbReference type="InterPro" id="IPR002994">
    <property type="entry name" value="Surf1/Shy1"/>
</dbReference>
<evidence type="ECO:0000256" key="4">
    <source>
        <dbReference type="ARBA" id="ARBA00022989"/>
    </source>
</evidence>
<protein>
    <recommendedName>
        <fullName evidence="6">SURF1-like protein</fullName>
    </recommendedName>
</protein>
<keyword evidence="6" id="KW-1003">Cell membrane</keyword>
<gene>
    <name evidence="7" type="ORF">SAMN05192589_101547</name>
</gene>
<keyword evidence="5 6" id="KW-0472">Membrane</keyword>
<evidence type="ECO:0000256" key="2">
    <source>
        <dbReference type="ARBA" id="ARBA00007165"/>
    </source>
</evidence>
<dbReference type="GO" id="GO:0005886">
    <property type="term" value="C:plasma membrane"/>
    <property type="evidence" value="ECO:0007669"/>
    <property type="project" value="UniProtKB-SubCell"/>
</dbReference>
<evidence type="ECO:0000256" key="5">
    <source>
        <dbReference type="ARBA" id="ARBA00023136"/>
    </source>
</evidence>
<dbReference type="OrthoDB" id="9807214at2"/>
<keyword evidence="4 6" id="KW-1133">Transmembrane helix</keyword>
<reference evidence="7 8" key="1">
    <citation type="submission" date="2016-10" db="EMBL/GenBank/DDBJ databases">
        <authorList>
            <person name="de Groot N.N."/>
        </authorList>
    </citation>
    <scope>NUCLEOTIDE SEQUENCE [LARGE SCALE GENOMIC DNA]</scope>
    <source>
        <strain evidence="7 8">DSM 16619</strain>
    </source>
</reference>
<keyword evidence="3 6" id="KW-0812">Transmembrane</keyword>
<organism evidence="7 8">
    <name type="scientific">Paracidovorax valerianellae</name>
    <dbReference type="NCBI Taxonomy" id="187868"/>
    <lineage>
        <taxon>Bacteria</taxon>
        <taxon>Pseudomonadati</taxon>
        <taxon>Pseudomonadota</taxon>
        <taxon>Betaproteobacteria</taxon>
        <taxon>Burkholderiales</taxon>
        <taxon>Comamonadaceae</taxon>
        <taxon>Paracidovorax</taxon>
    </lineage>
</organism>
<dbReference type="PANTHER" id="PTHR23427:SF2">
    <property type="entry name" value="SURFEIT LOCUS PROTEIN 1"/>
    <property type="match status" value="1"/>
</dbReference>
<dbReference type="STRING" id="187868.SAMN05192589_101547"/>
<keyword evidence="8" id="KW-1185">Reference proteome</keyword>
<accession>A0A1G6K2Y0</accession>
<feature type="transmembrane region" description="Helical" evidence="6">
    <location>
        <begin position="222"/>
        <end position="243"/>
    </location>
</feature>
<dbReference type="CDD" id="cd06662">
    <property type="entry name" value="SURF1"/>
    <property type="match status" value="1"/>
</dbReference>